<dbReference type="EMBL" id="JAFHKR010000039">
    <property type="protein sequence ID" value="MBN3555574.1"/>
    <property type="molecule type" value="Genomic_DNA"/>
</dbReference>
<dbReference type="GO" id="GO:0016787">
    <property type="term" value="F:hydrolase activity"/>
    <property type="evidence" value="ECO:0007669"/>
    <property type="project" value="UniProtKB-KW"/>
</dbReference>
<accession>A0ABS2ZRR7</accession>
<keyword evidence="3" id="KW-1185">Reference proteome</keyword>
<evidence type="ECO:0000313" key="2">
    <source>
        <dbReference type="EMBL" id="MBN3555574.1"/>
    </source>
</evidence>
<evidence type="ECO:0000259" key="1">
    <source>
        <dbReference type="Pfam" id="PF13354"/>
    </source>
</evidence>
<dbReference type="InterPro" id="IPR045155">
    <property type="entry name" value="Beta-lactam_cat"/>
</dbReference>
<dbReference type="Gene3D" id="3.40.710.10">
    <property type="entry name" value="DD-peptidase/beta-lactamase superfamily"/>
    <property type="match status" value="1"/>
</dbReference>
<sequence>MQRVLTTLKTVESSQVSISIYSTKQKEVVCSFNPDLIVPLASAAKVILGSCITKWVERGLFHWSDLIEDFQLDKEENSTVLFPHFQGRMSLSLGDLVEVMIACHDSKAADSVVKFCGGWEKVNRELRREYKHINVTSNPRDVENRGELGEVLQVLKTIFEGYQVHPQLWLPVMNGLVRPGDHLDGIPHHMLNHMSGGLENLVVDIGILGEFHQYPLLYVLGVNDIPNRYMNTFSDKRIVESMKLLYQEYTIQRKEQMI</sequence>
<dbReference type="SUPFAM" id="SSF56601">
    <property type="entry name" value="beta-lactamase/transpeptidase-like"/>
    <property type="match status" value="1"/>
</dbReference>
<comment type="caution">
    <text evidence="2">The sequence shown here is derived from an EMBL/GenBank/DDBJ whole genome shotgun (WGS) entry which is preliminary data.</text>
</comment>
<organism evidence="2 3">
    <name type="scientific">Fictibacillus nanhaiensis</name>
    <dbReference type="NCBI Taxonomy" id="742169"/>
    <lineage>
        <taxon>Bacteria</taxon>
        <taxon>Bacillati</taxon>
        <taxon>Bacillota</taxon>
        <taxon>Bacilli</taxon>
        <taxon>Bacillales</taxon>
        <taxon>Fictibacillaceae</taxon>
        <taxon>Fictibacillus</taxon>
    </lineage>
</organism>
<gene>
    <name evidence="2" type="ORF">JYA63_14955</name>
</gene>
<dbReference type="Proteomes" id="UP001296923">
    <property type="component" value="Unassembled WGS sequence"/>
</dbReference>
<reference evidence="2 3" key="1">
    <citation type="submission" date="2021-01" db="EMBL/GenBank/DDBJ databases">
        <title>Genome Sequencing of Type Strains.</title>
        <authorList>
            <person name="Lemaire J.F."/>
            <person name="Inderbitzin P."/>
            <person name="Collins S.B."/>
            <person name="Wespe N."/>
            <person name="Knight-Connoni V."/>
        </authorList>
    </citation>
    <scope>NUCLEOTIDE SEQUENCE [LARGE SCALE GENOMIC DNA]</scope>
    <source>
        <strain evidence="2 3">DSM 23009</strain>
    </source>
</reference>
<proteinExistence type="predicted"/>
<feature type="domain" description="Beta-lactamase class A catalytic" evidence="1">
    <location>
        <begin position="19"/>
        <end position="209"/>
    </location>
</feature>
<keyword evidence="2" id="KW-0378">Hydrolase</keyword>
<name>A0ABS2ZRR7_9BACL</name>
<protein>
    <submittedName>
        <fullName evidence="2">Serine hydrolase</fullName>
    </submittedName>
</protein>
<dbReference type="RefSeq" id="WP_205726379.1">
    <property type="nucleotide sequence ID" value="NZ_JAFHKR010000039.1"/>
</dbReference>
<dbReference type="Pfam" id="PF13354">
    <property type="entry name" value="Beta-lactamase2"/>
    <property type="match status" value="1"/>
</dbReference>
<evidence type="ECO:0000313" key="3">
    <source>
        <dbReference type="Proteomes" id="UP001296923"/>
    </source>
</evidence>
<dbReference type="InterPro" id="IPR012338">
    <property type="entry name" value="Beta-lactam/transpept-like"/>
</dbReference>